<dbReference type="PANTHER" id="PTHR11669">
    <property type="entry name" value="REPLICATION FACTOR C / DNA POLYMERASE III GAMMA-TAU SUBUNIT"/>
    <property type="match status" value="1"/>
</dbReference>
<proteinExistence type="inferred from homology"/>
<keyword evidence="4" id="KW-0862">Zinc</keyword>
<dbReference type="InterPro" id="IPR027417">
    <property type="entry name" value="P-loop_NTPase"/>
</dbReference>
<dbReference type="InterPro" id="IPR003593">
    <property type="entry name" value="AAA+_ATPase"/>
</dbReference>
<evidence type="ECO:0000256" key="2">
    <source>
        <dbReference type="ARBA" id="ARBA00022723"/>
    </source>
</evidence>
<evidence type="ECO:0000256" key="4">
    <source>
        <dbReference type="ARBA" id="ARBA00022833"/>
    </source>
</evidence>
<reference evidence="10 11" key="1">
    <citation type="journal article" date="2023" name="Plant">
        <title>Draft Genome Sequence Resource of CBPPT1, a 'Candidatus Phytoplasma trifolii'-Related Strain Associated with Potato Purple Top Disease in the Columbia Basin, U.S.A.</title>
        <authorList>
            <person name="Wei W."/>
            <person name="Shao J."/>
            <person name="Bottner-Parker K.D."/>
            <person name="Zhao Y."/>
        </authorList>
    </citation>
    <scope>NUCLEOTIDE SEQUENCE [LARGE SCALE GENOMIC DNA]</scope>
    <source>
        <strain evidence="10 11">CBPPT1</strain>
    </source>
</reference>
<dbReference type="SUPFAM" id="SSF52540">
    <property type="entry name" value="P-loop containing nucleoside triphosphate hydrolases"/>
    <property type="match status" value="1"/>
</dbReference>
<dbReference type="InterPro" id="IPR045085">
    <property type="entry name" value="HLD_clamp_pol_III_gamma_tau"/>
</dbReference>
<dbReference type="NCBIfam" id="TIGR02397">
    <property type="entry name" value="dnaX_nterm"/>
    <property type="match status" value="1"/>
</dbReference>
<accession>A0ABT5L9I4</accession>
<keyword evidence="5 8" id="KW-0067">ATP-binding</keyword>
<comment type="caution">
    <text evidence="10">The sequence shown here is derived from an EMBL/GenBank/DDBJ whole genome shotgun (WGS) entry which is preliminary data.</text>
</comment>
<dbReference type="Pfam" id="PF13177">
    <property type="entry name" value="DNA_pol3_delta2"/>
    <property type="match status" value="1"/>
</dbReference>
<comment type="catalytic activity">
    <reaction evidence="7 8">
        <text>DNA(n) + a 2'-deoxyribonucleoside 5'-triphosphate = DNA(n+1) + diphosphate</text>
        <dbReference type="Rhea" id="RHEA:22508"/>
        <dbReference type="Rhea" id="RHEA-COMP:17339"/>
        <dbReference type="Rhea" id="RHEA-COMP:17340"/>
        <dbReference type="ChEBI" id="CHEBI:33019"/>
        <dbReference type="ChEBI" id="CHEBI:61560"/>
        <dbReference type="ChEBI" id="CHEBI:173112"/>
        <dbReference type="EC" id="2.7.7.7"/>
    </reaction>
</comment>
<evidence type="ECO:0000256" key="8">
    <source>
        <dbReference type="RuleBase" id="RU364063"/>
    </source>
</evidence>
<keyword evidence="6 8" id="KW-0239">DNA-directed DNA polymerase</keyword>
<feature type="domain" description="AAA+ ATPase" evidence="9">
    <location>
        <begin position="43"/>
        <end position="191"/>
    </location>
</feature>
<protein>
    <recommendedName>
        <fullName evidence="8">DNA polymerase III subunit gamma/tau</fullName>
        <ecNumber evidence="8">2.7.7.7</ecNumber>
    </recommendedName>
</protein>
<dbReference type="CDD" id="cd00009">
    <property type="entry name" value="AAA"/>
    <property type="match status" value="1"/>
</dbReference>
<evidence type="ECO:0000256" key="1">
    <source>
        <dbReference type="ARBA" id="ARBA00006360"/>
    </source>
</evidence>
<sequence length="570" mass="66865">MPYKKNMNYITLYRKHRPDNFKNIIGQQTIIQTLKNAIKHQKIHHCYLFSGDKGVGKTTLAKVLAKAINCSFFLKTEDCCSKNNDNQNYCKTCCAIDRKNTLDFIEIDGASYSGIDDIRNLKDKLCYKSDLLKYKFYIIDEIHVLSSNAFNALLKILEEPLTNIIFILITSEFNKIPKNILSRTQYFYLNNISPEDIKKKLKSIASLENIPISEKALEKISFYSNENLRDALNLLDKVSSYTNNIIQEKNIVEMLGIVPEENIQNLFKLLFDDNINILISFLEEIFNSNINYVLFLKDFIDFVQKKLMNYLKNPNQNLNLFSNLNIEKRDLFFQKLFELQNNLMLSKNKKNLLIISFIQMNEFLKKSKNLIKKTNSNKITKSNKKIENNLPIFSKTDINEKEITLKQAILNNIINILKSPDDLTKNIIHKGWKKLENYPIPNLAKIAKLLYNSKVLLINFNKEILLSCRDEIEYKQLLKNDIRVKIKQILNAKKKLINEYFVVLNKDWENIIQPVYLKFLETQDKKDLDLSNFKTDFYEQNSVLNIEQNQSPIVKLARDLFTYEKVEIID</sequence>
<keyword evidence="8" id="KW-0808">Transferase</keyword>
<evidence type="ECO:0000259" key="9">
    <source>
        <dbReference type="SMART" id="SM00382"/>
    </source>
</evidence>
<dbReference type="InterPro" id="IPR012763">
    <property type="entry name" value="DNA_pol_III_sug/sutau_N"/>
</dbReference>
<comment type="similarity">
    <text evidence="1 8">Belongs to the DnaX/STICHEL family.</text>
</comment>
<dbReference type="EC" id="2.7.7.7" evidence="8"/>
<evidence type="ECO:0000313" key="11">
    <source>
        <dbReference type="Proteomes" id="UP001221763"/>
    </source>
</evidence>
<dbReference type="Pfam" id="PF21960">
    <property type="entry name" value="RCF1-5-like_lid"/>
    <property type="match status" value="1"/>
</dbReference>
<dbReference type="EMBL" id="JANHJP010000002">
    <property type="protein sequence ID" value="MDC9031941.1"/>
    <property type="molecule type" value="Genomic_DNA"/>
</dbReference>
<keyword evidence="8" id="KW-0235">DNA replication</keyword>
<keyword evidence="11" id="KW-1185">Reference proteome</keyword>
<evidence type="ECO:0000256" key="5">
    <source>
        <dbReference type="ARBA" id="ARBA00022840"/>
    </source>
</evidence>
<evidence type="ECO:0000313" key="10">
    <source>
        <dbReference type="EMBL" id="MDC9031941.1"/>
    </source>
</evidence>
<evidence type="ECO:0000256" key="6">
    <source>
        <dbReference type="ARBA" id="ARBA00022932"/>
    </source>
</evidence>
<dbReference type="Gene3D" id="3.40.50.300">
    <property type="entry name" value="P-loop containing nucleotide triphosphate hydrolases"/>
    <property type="match status" value="1"/>
</dbReference>
<keyword evidence="3 8" id="KW-0547">Nucleotide-binding</keyword>
<dbReference type="Proteomes" id="UP001221763">
    <property type="component" value="Unassembled WGS sequence"/>
</dbReference>
<organism evidence="10 11">
    <name type="scientific">Columbia Basin potato purple top phytoplasma</name>
    <dbReference type="NCBI Taxonomy" id="307134"/>
    <lineage>
        <taxon>Bacteria</taxon>
        <taxon>Bacillati</taxon>
        <taxon>Mycoplasmatota</taxon>
        <taxon>Mollicutes</taxon>
        <taxon>Acholeplasmatales</taxon>
        <taxon>Acholeplasmataceae</taxon>
        <taxon>Candidatus Phytoplasma</taxon>
        <taxon>16SrVI (Clover proliferation group)</taxon>
    </lineage>
</organism>
<keyword evidence="2" id="KW-0479">Metal-binding</keyword>
<dbReference type="InterPro" id="IPR050238">
    <property type="entry name" value="DNA_Rep/Repair_Clamp_Loader"/>
</dbReference>
<keyword evidence="8" id="KW-0548">Nucleotidyltransferase</keyword>
<evidence type="ECO:0000256" key="7">
    <source>
        <dbReference type="ARBA" id="ARBA00049244"/>
    </source>
</evidence>
<dbReference type="RefSeq" id="WP_273585162.1">
    <property type="nucleotide sequence ID" value="NZ_JANHJP010000002.1"/>
</dbReference>
<dbReference type="PANTHER" id="PTHR11669:SF0">
    <property type="entry name" value="PROTEIN STICHEL-LIKE 2"/>
    <property type="match status" value="1"/>
</dbReference>
<gene>
    <name evidence="8" type="primary">dnaX</name>
    <name evidence="10" type="ORF">M8044_000160</name>
</gene>
<dbReference type="Gene3D" id="1.10.8.60">
    <property type="match status" value="1"/>
</dbReference>
<dbReference type="CDD" id="cd18137">
    <property type="entry name" value="HLD_clamp_pol_III_gamma_tau"/>
    <property type="match status" value="1"/>
</dbReference>
<name>A0ABT5L9I4_9MOLU</name>
<comment type="subunit">
    <text evidence="8">DNA polymerase III contains a core (composed of alpha, epsilon and theta chains) that associates with a tau subunit. This core dimerizes to form the POLIII' complex. PolIII' associates with the gamma complex (composed of gamma, delta, delta', psi and chi chains) and with the beta chain to form the complete DNA polymerase III complex.</text>
</comment>
<evidence type="ECO:0000256" key="3">
    <source>
        <dbReference type="ARBA" id="ARBA00022741"/>
    </source>
</evidence>
<comment type="function">
    <text evidence="8">DNA polymerase III is a complex, multichain enzyme responsible for most of the replicative synthesis in bacteria. This DNA polymerase also exhibits 3' to 5' exonuclease activity.</text>
</comment>
<dbReference type="SMART" id="SM00382">
    <property type="entry name" value="AAA"/>
    <property type="match status" value="1"/>
</dbReference>